<evidence type="ECO:0000313" key="15">
    <source>
        <dbReference type="Proteomes" id="UP001159428"/>
    </source>
</evidence>
<keyword evidence="3" id="KW-0245">EGF-like domain</keyword>
<dbReference type="SUPFAM" id="SSF49899">
    <property type="entry name" value="Concanavalin A-like lectins/glucanases"/>
    <property type="match status" value="4"/>
</dbReference>
<dbReference type="Pfam" id="PF07534">
    <property type="entry name" value="TLD"/>
    <property type="match status" value="2"/>
</dbReference>
<dbReference type="InterPro" id="IPR013320">
    <property type="entry name" value="ConA-like_dom_sf"/>
</dbReference>
<gene>
    <name evidence="14" type="ORF">PMEA_00026804</name>
</gene>
<dbReference type="PROSITE" id="PS51406">
    <property type="entry name" value="FIBRINOGEN_C_2"/>
    <property type="match status" value="1"/>
</dbReference>
<dbReference type="SUPFAM" id="SSF56436">
    <property type="entry name" value="C-type lectin-like"/>
    <property type="match status" value="1"/>
</dbReference>
<keyword evidence="7" id="KW-1015">Disulfide bond</keyword>
<keyword evidence="2" id="KW-0272">Extracellular matrix</keyword>
<dbReference type="SMART" id="SM00034">
    <property type="entry name" value="CLECT"/>
    <property type="match status" value="1"/>
</dbReference>
<dbReference type="InterPro" id="IPR036116">
    <property type="entry name" value="FN3_sf"/>
</dbReference>
<evidence type="ECO:0000256" key="1">
    <source>
        <dbReference type="ARBA" id="ARBA00004498"/>
    </source>
</evidence>
<evidence type="ECO:0000259" key="11">
    <source>
        <dbReference type="PROSITE" id="PS50853"/>
    </source>
</evidence>
<reference evidence="14 15" key="1">
    <citation type="submission" date="2022-05" db="EMBL/GenBank/DDBJ databases">
        <authorList>
            <consortium name="Genoscope - CEA"/>
            <person name="William W."/>
        </authorList>
    </citation>
    <scope>NUCLEOTIDE SEQUENCE [LARGE SCALE GENOMIC DNA]</scope>
</reference>
<feature type="domain" description="Fibronectin type-III" evidence="11">
    <location>
        <begin position="2463"/>
        <end position="2557"/>
    </location>
</feature>
<feature type="domain" description="Fibronectin type-III" evidence="11">
    <location>
        <begin position="2170"/>
        <end position="2260"/>
    </location>
</feature>
<dbReference type="CDD" id="cd00037">
    <property type="entry name" value="CLECT"/>
    <property type="match status" value="1"/>
</dbReference>
<sequence>MMFSTKNRDNDFSNGTCAQFCKGAWWYKNCQWSNLNGLYTGNGPAGVTWYHWKGNYTPLKESEMKLKPHRERDWSYDLVFSGRPEDFVYLPRITDLQDVTACWWLKTKTTSSWSEVFSLRQYPDQVVLSFSFGSSATYAFQVHDYRMTFTVYDAVIADDEWHHVCIARFSRDGSWIFYTDGVKKEGGVDLSSNFNTGNGYLKFGMIRGVTTGFNMWDQYMNSTSQIEKIAHACSSLIGNIVPWPEVYLWRKGNVPKVSTSLCKFQESSHWNFEKSSISNQSYDGLSGKKGTFLTENWDSLKGAASVTASDFIDFDSHESECLNEPSLCQHGFSLSFWLRHKFHFITNIAGFNDEHDAFLGTLLDGAISREGNWYRCFKAFPGWQGQHFHAACDGKGPTVTIIRVRENIFGGFLDKSWGGNDGFINSSKAFIFSLKNLRGLASFKMDIKSDLWTKAAKQRSQSGPIFGETDLVIDSNPTASMESSTDLPNAYQFPSHINLTSDEQDNLLAGRKGFVVDDLETFYYEFSPSVRCPPGWEYFEGSCYWLTSHRASWSKAMTLCRHQGADLPKVSSAQENDFLKRNGTYWWLGLKRDETHGSIFKWSDGSLPTYTNWDSYEPNDHNGNEDCACYHTHQTSKWNDFGCGATSRHVACEKDSIDVILTTKSIGEHNPGVLLGYHEFNNKYHLSVSTRTHNWKLGLPKFPLGWQHVGITWSKQWGLRFYQNGVLTAESTNPSRIRYEFEDKNTHFFIGRDSSDSPLPRRFHLQIADLRMWELVIPQQRMAAVYSNAALPWYAWKSEYGQEFQWKLKEDRQEDNPGDSNDVENPFSLEYEYNHIGCFKTDSGPLIPSLEGTDPLLDGDYTTRVDVFKKCLNAARRGDNTMFAIKNGGECLSSSGNLTDVIAKYAPSNMCVNNKGGPNAMDFYFVIGNNNAAYRRLTFQSSEIHSSSFATDGSRYNSPTEKCSLTRSEKDPWWMVDLERDILVRDVYVFVYYELQRNFLLEIRIGNHDGASLQENPLCGVPFRLRNSTWQRTRCPVPLRGRYVSIMRIVDDGSLQLCEVEVREEVINYAQSSLAYPRQTGNLSVLESQFLVETYNCLRFYYLMSGENVGRLNVYIIDHDRKVALSWRLTGSQGEDWELGQFRIDAAQGFKIKFESVSGDNSYGQIGIRDISVGVNEDCACAPTQACTKPGFLSTIIGHNFKFQDQLLRWLSEVEYGEKYWAPCYRGTKDGWSKESFHAKCDNAGPTVTLARRENYLFGGFSDHSWQSYNPARVIPSKKAFLFSLEPVGNEFPKKLTVLSEKTYQAIRSDNSKGPCWGEDQDQLCFNGQEVTTGINVGGVFNISGIANPSRYFLLDSPSPADEVEVFTISDSLCDPPCWEGETCHEMTGKCMCDPTLRGEEMCRRRQQLQVSRDRHCYDNWAHRRASYCNGRLFARYDVKNGETSREWRCYYEEALTWDRKHYDTTKKSPCFHTKSGLELFTNEGTDCRALGMESGFILDSQITASTEYNSAHAAWYGRLNFREGSGICGCWAARHRNNHQWFQVDFVRTVSLGKVATQGRDSQQHPMWLTSYSLSHSLNGIDFALYQPNGSPKVFNANENETAIVYHTINPIIFTRYIRILPQTWHSHVSMRVEFYECDGHDVFDIEDLFLASLYLWTFDDINDIKNIRGTTWSKRSKSIQSVPGVRGRAVKTAGESGSIKISADHRSLLVTPYNTNAVTLALWICYESQGPQVSQTILAAGDQANGDRGIHLYQADGSSEELTFEIKSALKLCVAKFRVSQRIWTHLVFMWTRDNPAIIYRNGVSVTDLSNHCHSGDFVDLNNNAIMIGSTALPKASFDDLILWKVTLSKTQVEKLYRYYMGAANLHVNVSLKLTDEIYQHEMSQKDSQMFKDKSSSLMSQVLSLYTGNQVLTVDNFAFWNMTVLGANFTVRFKGTGYKEIEPLEHSIVSRHRLGNFAVQLVAIEANNVYTEPLKITARCINSTAVSLSWNEPENLTHGIFRGVEILYRLADSSQRFLVMTTSGIPEYQLENLLPYRVYAISARPLTFQGEGEESREVFLRTGESVPTLSPLNVRGFLDSSERINITWQPVPLEHHNGIILGYCVVYGTQGGLYKNVTVNVTTLSVALGNLQTYTLYHIRVAAFTVMGDGTLSDAITVRSQEGVPSHPPPIVMAHSTSYSSIKVTWQAIPKEQALGVIKVYFVRVVDAEIESFNCGSLLTNTISGLEKSKMYKVQVAGYTSKGLGNFSREVKVVTNVDGCRALGMENYNISDSQITVSSQYDDQHAAGNARLNFNPVGSPLAGAWCAASNVAHQQWLQVDFEEKVPVTQVATQGRFYDGNGQKSKQWVKTFSLSYSRNGTLFKDYEQLGNVKAGFHQRQNGIPENAYDPPVKITFTDVSRNHPGFFHSQIFQGNWDSNTVVYNVITPVIYTRYIRILPKSWESHLSMRAEFYTCQYDVNVERVNLTSSVPSSTGVGLQWSPPDTEKLGEPLSGYRVEIFDFLRGERFNYTVNSSMSGANLDILKPFTPYEFKVYGFTSSWEGNITDIISLKTHEDAPSQSPRNFTLKHTTKSELTFQLKPVDEYHINGVLRGYKVTYGESNSPNDTWTTLVINATHGRRRRRSTENETLSFSLHNLKKYTTYTITVLAFTIKDGVPTLAANFTTAEDVNVQVLNVSTHVYLYLIATPLPPSPKPWVGLFRANMNE</sequence>
<evidence type="ECO:0000259" key="10">
    <source>
        <dbReference type="PROSITE" id="PS50060"/>
    </source>
</evidence>
<protein>
    <submittedName>
        <fullName evidence="14">Uncharacterized protein</fullName>
    </submittedName>
</protein>
<keyword evidence="4" id="KW-0479">Metal-binding</keyword>
<dbReference type="InterPro" id="IPR036056">
    <property type="entry name" value="Fibrinogen-like_C"/>
</dbReference>
<dbReference type="Gene3D" id="2.60.120.260">
    <property type="entry name" value="Galactose-binding domain-like"/>
    <property type="match status" value="3"/>
</dbReference>
<dbReference type="PROSITE" id="PS00514">
    <property type="entry name" value="FIBRINOGEN_C_1"/>
    <property type="match status" value="1"/>
</dbReference>
<evidence type="ECO:0000256" key="3">
    <source>
        <dbReference type="ARBA" id="ARBA00022536"/>
    </source>
</evidence>
<dbReference type="InterPro" id="IPR000998">
    <property type="entry name" value="MAM_dom"/>
</dbReference>
<dbReference type="PROSITE" id="PS50041">
    <property type="entry name" value="C_TYPE_LECTIN_2"/>
    <property type="match status" value="1"/>
</dbReference>
<dbReference type="Pfam" id="PF00754">
    <property type="entry name" value="F5_F8_type_C"/>
    <property type="match status" value="2"/>
</dbReference>
<dbReference type="SUPFAM" id="SSF49785">
    <property type="entry name" value="Galactose-binding domain-like"/>
    <property type="match status" value="3"/>
</dbReference>
<dbReference type="FunFam" id="2.60.40.10:FF:000028">
    <property type="entry name" value="Neuronal cell adhesion molecule"/>
    <property type="match status" value="1"/>
</dbReference>
<dbReference type="Gene3D" id="3.90.215.10">
    <property type="entry name" value="Gamma Fibrinogen, chain A, domain 1"/>
    <property type="match status" value="1"/>
</dbReference>
<feature type="domain" description="C-type lectin" evidence="9">
    <location>
        <begin position="539"/>
        <end position="643"/>
    </location>
</feature>
<feature type="domain" description="Fibronectin type-III" evidence="11">
    <location>
        <begin position="1974"/>
        <end position="2067"/>
    </location>
</feature>
<feature type="domain" description="F5/8 type C" evidence="8">
    <location>
        <begin position="2262"/>
        <end position="2456"/>
    </location>
</feature>
<dbReference type="Pfam" id="PF00041">
    <property type="entry name" value="fn3"/>
    <property type="match status" value="4"/>
</dbReference>
<feature type="domain" description="Fibrinogen C-terminal" evidence="12">
    <location>
        <begin position="1"/>
        <end position="70"/>
    </location>
</feature>
<dbReference type="InterPro" id="IPR014716">
    <property type="entry name" value="Fibrinogen_a/b/g_C_1"/>
</dbReference>
<dbReference type="EMBL" id="CALNXJ010000051">
    <property type="protein sequence ID" value="CAH3152709.1"/>
    <property type="molecule type" value="Genomic_DNA"/>
</dbReference>
<feature type="domain" description="MAM" evidence="10">
    <location>
        <begin position="1009"/>
        <end position="1183"/>
    </location>
</feature>
<dbReference type="FunFam" id="2.60.120.260:FF:000016">
    <property type="entry name" value="Contactin-associated protein-like 4 isoform 1"/>
    <property type="match status" value="1"/>
</dbReference>
<keyword evidence="15" id="KW-1185">Reference proteome</keyword>
<dbReference type="CDD" id="cd00057">
    <property type="entry name" value="FA58C"/>
    <property type="match status" value="2"/>
</dbReference>
<dbReference type="InterPro" id="IPR020837">
    <property type="entry name" value="Fibrinogen_CS"/>
</dbReference>
<dbReference type="SUPFAM" id="SSF56496">
    <property type="entry name" value="Fibrinogen C-terminal domain-like"/>
    <property type="match status" value="1"/>
</dbReference>
<feature type="domain" description="F5/8 type C" evidence="8">
    <location>
        <begin position="1486"/>
        <end position="1639"/>
    </location>
</feature>
<proteinExistence type="predicted"/>
<dbReference type="PANTHER" id="PTHR24543">
    <property type="entry name" value="MULTICOPPER OXIDASE-RELATED"/>
    <property type="match status" value="1"/>
</dbReference>
<evidence type="ECO:0000256" key="7">
    <source>
        <dbReference type="ARBA" id="ARBA00023157"/>
    </source>
</evidence>
<evidence type="ECO:0000313" key="14">
    <source>
        <dbReference type="EMBL" id="CAH3152709.1"/>
    </source>
</evidence>
<dbReference type="Gene3D" id="2.60.40.10">
    <property type="entry name" value="Immunoglobulins"/>
    <property type="match status" value="5"/>
</dbReference>
<evidence type="ECO:0000259" key="12">
    <source>
        <dbReference type="PROSITE" id="PS51406"/>
    </source>
</evidence>
<evidence type="ECO:0000259" key="9">
    <source>
        <dbReference type="PROSITE" id="PS50041"/>
    </source>
</evidence>
<dbReference type="SMART" id="SM00231">
    <property type="entry name" value="FA58C"/>
    <property type="match status" value="2"/>
</dbReference>
<feature type="domain" description="Fibronectin type-III" evidence="11">
    <location>
        <begin position="2562"/>
        <end position="2669"/>
    </location>
</feature>
<evidence type="ECO:0000256" key="5">
    <source>
        <dbReference type="ARBA" id="ARBA00022737"/>
    </source>
</evidence>
<dbReference type="PROSITE" id="PS50853">
    <property type="entry name" value="FN3"/>
    <property type="match status" value="5"/>
</dbReference>
<dbReference type="CDD" id="cd00063">
    <property type="entry name" value="FN3"/>
    <property type="match status" value="5"/>
</dbReference>
<dbReference type="InterPro" id="IPR000421">
    <property type="entry name" value="FA58C"/>
</dbReference>
<feature type="domain" description="TLDc" evidence="13">
    <location>
        <begin position="1195"/>
        <end position="1370"/>
    </location>
</feature>
<comment type="caution">
    <text evidence="14">The sequence shown here is derived from an EMBL/GenBank/DDBJ whole genome shotgun (WGS) entry which is preliminary data.</text>
</comment>
<dbReference type="InterPro" id="IPR002181">
    <property type="entry name" value="Fibrinogen_a/b/g_C_dom"/>
</dbReference>
<dbReference type="Proteomes" id="UP001159428">
    <property type="component" value="Unassembled WGS sequence"/>
</dbReference>
<dbReference type="InterPro" id="IPR018378">
    <property type="entry name" value="C-type_lectin_CS"/>
</dbReference>
<dbReference type="SMART" id="SM00159">
    <property type="entry name" value="PTX"/>
    <property type="match status" value="1"/>
</dbReference>
<organism evidence="14 15">
    <name type="scientific">Pocillopora meandrina</name>
    <dbReference type="NCBI Taxonomy" id="46732"/>
    <lineage>
        <taxon>Eukaryota</taxon>
        <taxon>Metazoa</taxon>
        <taxon>Cnidaria</taxon>
        <taxon>Anthozoa</taxon>
        <taxon>Hexacorallia</taxon>
        <taxon>Scleractinia</taxon>
        <taxon>Astrocoeniina</taxon>
        <taxon>Pocilloporidae</taxon>
        <taxon>Pocillopora</taxon>
    </lineage>
</organism>
<dbReference type="InterPro" id="IPR006571">
    <property type="entry name" value="TLDc_dom"/>
</dbReference>
<dbReference type="SMART" id="SM00607">
    <property type="entry name" value="FTP"/>
    <property type="match status" value="1"/>
</dbReference>
<keyword evidence="6" id="KW-0106">Calcium</keyword>
<dbReference type="Pfam" id="PF13385">
    <property type="entry name" value="Laminin_G_3"/>
    <property type="match status" value="3"/>
</dbReference>
<dbReference type="Pfam" id="PF00629">
    <property type="entry name" value="MAM"/>
    <property type="match status" value="1"/>
</dbReference>
<dbReference type="InterPro" id="IPR016186">
    <property type="entry name" value="C-type_lectin-like/link_sf"/>
</dbReference>
<dbReference type="Pfam" id="PF00147">
    <property type="entry name" value="Fibrinogen_C"/>
    <property type="match status" value="1"/>
</dbReference>
<dbReference type="PROSITE" id="PS50060">
    <property type="entry name" value="MAM_2"/>
    <property type="match status" value="1"/>
</dbReference>
<evidence type="ECO:0000259" key="8">
    <source>
        <dbReference type="PROSITE" id="PS50022"/>
    </source>
</evidence>
<dbReference type="InterPro" id="IPR013783">
    <property type="entry name" value="Ig-like_fold"/>
</dbReference>
<dbReference type="GO" id="GO:0046872">
    <property type="term" value="F:metal ion binding"/>
    <property type="evidence" value="ECO:0007669"/>
    <property type="project" value="UniProtKB-KW"/>
</dbReference>
<evidence type="ECO:0000256" key="2">
    <source>
        <dbReference type="ARBA" id="ARBA00022530"/>
    </source>
</evidence>
<dbReference type="PROSITE" id="PS01285">
    <property type="entry name" value="FA58C_1"/>
    <property type="match status" value="1"/>
</dbReference>
<dbReference type="InterPro" id="IPR006585">
    <property type="entry name" value="FTP1"/>
</dbReference>
<dbReference type="InterPro" id="IPR001304">
    <property type="entry name" value="C-type_lectin-like"/>
</dbReference>
<dbReference type="CDD" id="cd06263">
    <property type="entry name" value="MAM"/>
    <property type="match status" value="1"/>
</dbReference>
<evidence type="ECO:0000259" key="13">
    <source>
        <dbReference type="PROSITE" id="PS51886"/>
    </source>
</evidence>
<dbReference type="PROSITE" id="PS00615">
    <property type="entry name" value="C_TYPE_LECTIN_1"/>
    <property type="match status" value="1"/>
</dbReference>
<dbReference type="Gene3D" id="3.10.100.10">
    <property type="entry name" value="Mannose-Binding Protein A, subunit A"/>
    <property type="match status" value="1"/>
</dbReference>
<dbReference type="InterPro" id="IPR016187">
    <property type="entry name" value="CTDL_fold"/>
</dbReference>
<dbReference type="SMART" id="SM00060">
    <property type="entry name" value="FN3"/>
    <property type="match status" value="5"/>
</dbReference>
<dbReference type="PROSITE" id="PS51886">
    <property type="entry name" value="TLDC"/>
    <property type="match status" value="1"/>
</dbReference>
<dbReference type="InterPro" id="IPR003961">
    <property type="entry name" value="FN3_dom"/>
</dbReference>
<keyword evidence="2" id="KW-0964">Secreted</keyword>
<feature type="domain" description="Fibronectin type-III" evidence="11">
    <location>
        <begin position="2072"/>
        <end position="2165"/>
    </location>
</feature>
<accession>A0AAU9XM91</accession>
<dbReference type="SUPFAM" id="SSF49265">
    <property type="entry name" value="Fibronectin type III"/>
    <property type="match status" value="3"/>
</dbReference>
<evidence type="ECO:0000256" key="4">
    <source>
        <dbReference type="ARBA" id="ARBA00022723"/>
    </source>
</evidence>
<dbReference type="PROSITE" id="PS50022">
    <property type="entry name" value="FA58C_3"/>
    <property type="match status" value="2"/>
</dbReference>
<comment type="subcellular location">
    <subcellularLocation>
        <location evidence="1">Secreted</location>
        <location evidence="1">Extracellular space</location>
        <location evidence="1">Extracellular matrix</location>
    </subcellularLocation>
</comment>
<dbReference type="InterPro" id="IPR008979">
    <property type="entry name" value="Galactose-bd-like_sf"/>
</dbReference>
<name>A0AAU9XM91_9CNID</name>
<evidence type="ECO:0000256" key="6">
    <source>
        <dbReference type="ARBA" id="ARBA00022837"/>
    </source>
</evidence>
<dbReference type="InterPro" id="IPR001759">
    <property type="entry name" value="PTX_dom"/>
</dbReference>
<dbReference type="GO" id="GO:0016020">
    <property type="term" value="C:membrane"/>
    <property type="evidence" value="ECO:0007669"/>
    <property type="project" value="InterPro"/>
</dbReference>
<keyword evidence="5" id="KW-0677">Repeat</keyword>
<dbReference type="Gene3D" id="2.60.120.200">
    <property type="match status" value="4"/>
</dbReference>
<dbReference type="Pfam" id="PF00059">
    <property type="entry name" value="Lectin_C"/>
    <property type="match status" value="1"/>
</dbReference>
<dbReference type="SMART" id="SM00137">
    <property type="entry name" value="MAM"/>
    <property type="match status" value="1"/>
</dbReference>